<accession>A0ABN2Q641</accession>
<sequence>MKPMDHEPDNDRHVRPTIADVALRAGVSTGLVSFALNNRPGVNPSTRRRILEIAAEMGWSPDLRARSLRTNRAFALGLVRDTAAAPGDSFFPAFIAGVERDLSPVGQALVLASASAGPSEAETYRKLASERRVDGVILTDLRAADERLALVAALGLAAVTVGEADIDSPFPAVPVDAVAGVVAMVDHLVALGHRSLAHVAGPSVILHERRRRTAFEHACASRGVACRVIDTDSSARGGGEATKALLADPENRPTAITYSNDRMALAGIGVAHRSGLSVPRDLSIAAFDESDIARYVYPSLTSIVTDAEEWGALAARTLLAAIAGIELAEPRLAPARLVARESTAAAPGARPAS</sequence>
<evidence type="ECO:0000256" key="2">
    <source>
        <dbReference type="ARBA" id="ARBA00023125"/>
    </source>
</evidence>
<evidence type="ECO:0000259" key="4">
    <source>
        <dbReference type="PROSITE" id="PS50932"/>
    </source>
</evidence>
<dbReference type="SMART" id="SM00354">
    <property type="entry name" value="HTH_LACI"/>
    <property type="match status" value="1"/>
</dbReference>
<dbReference type="CDD" id="cd06267">
    <property type="entry name" value="PBP1_LacI_sugar_binding-like"/>
    <property type="match status" value="1"/>
</dbReference>
<feature type="domain" description="HTH lacI-type" evidence="4">
    <location>
        <begin position="16"/>
        <end position="70"/>
    </location>
</feature>
<dbReference type="Pfam" id="PF13377">
    <property type="entry name" value="Peripla_BP_3"/>
    <property type="match status" value="1"/>
</dbReference>
<evidence type="ECO:0000256" key="3">
    <source>
        <dbReference type="ARBA" id="ARBA00023163"/>
    </source>
</evidence>
<keyword evidence="1" id="KW-0805">Transcription regulation</keyword>
<evidence type="ECO:0000256" key="1">
    <source>
        <dbReference type="ARBA" id="ARBA00023015"/>
    </source>
</evidence>
<dbReference type="InterPro" id="IPR028082">
    <property type="entry name" value="Peripla_BP_I"/>
</dbReference>
<dbReference type="PANTHER" id="PTHR30146">
    <property type="entry name" value="LACI-RELATED TRANSCRIPTIONAL REPRESSOR"/>
    <property type="match status" value="1"/>
</dbReference>
<evidence type="ECO:0000313" key="5">
    <source>
        <dbReference type="EMBL" id="GAA1945435.1"/>
    </source>
</evidence>
<dbReference type="GO" id="GO:0003677">
    <property type="term" value="F:DNA binding"/>
    <property type="evidence" value="ECO:0007669"/>
    <property type="project" value="UniProtKB-KW"/>
</dbReference>
<evidence type="ECO:0000313" key="6">
    <source>
        <dbReference type="Proteomes" id="UP001499933"/>
    </source>
</evidence>
<dbReference type="Pfam" id="PF00356">
    <property type="entry name" value="LacI"/>
    <property type="match status" value="1"/>
</dbReference>
<name>A0ABN2Q641_9MICO</name>
<comment type="caution">
    <text evidence="5">The sequence shown here is derived from an EMBL/GenBank/DDBJ whole genome shotgun (WGS) entry which is preliminary data.</text>
</comment>
<dbReference type="CDD" id="cd01392">
    <property type="entry name" value="HTH_LacI"/>
    <property type="match status" value="1"/>
</dbReference>
<dbReference type="SUPFAM" id="SSF47413">
    <property type="entry name" value="lambda repressor-like DNA-binding domains"/>
    <property type="match status" value="1"/>
</dbReference>
<dbReference type="InterPro" id="IPR046335">
    <property type="entry name" value="LacI/GalR-like_sensor"/>
</dbReference>
<dbReference type="PROSITE" id="PS50932">
    <property type="entry name" value="HTH_LACI_2"/>
    <property type="match status" value="1"/>
</dbReference>
<dbReference type="PANTHER" id="PTHR30146:SF155">
    <property type="entry name" value="ALANINE RACEMASE"/>
    <property type="match status" value="1"/>
</dbReference>
<organism evidence="5 6">
    <name type="scientific">Microbacterium deminutum</name>
    <dbReference type="NCBI Taxonomy" id="344164"/>
    <lineage>
        <taxon>Bacteria</taxon>
        <taxon>Bacillati</taxon>
        <taxon>Actinomycetota</taxon>
        <taxon>Actinomycetes</taxon>
        <taxon>Micrococcales</taxon>
        <taxon>Microbacteriaceae</taxon>
        <taxon>Microbacterium</taxon>
    </lineage>
</organism>
<dbReference type="Proteomes" id="UP001499933">
    <property type="component" value="Unassembled WGS sequence"/>
</dbReference>
<dbReference type="SUPFAM" id="SSF53822">
    <property type="entry name" value="Periplasmic binding protein-like I"/>
    <property type="match status" value="1"/>
</dbReference>
<dbReference type="InterPro" id="IPR000843">
    <property type="entry name" value="HTH_LacI"/>
</dbReference>
<gene>
    <name evidence="5" type="ORF">GCM10009776_04160</name>
</gene>
<keyword evidence="3" id="KW-0804">Transcription</keyword>
<dbReference type="InterPro" id="IPR010982">
    <property type="entry name" value="Lambda_DNA-bd_dom_sf"/>
</dbReference>
<reference evidence="5 6" key="1">
    <citation type="journal article" date="2019" name="Int. J. Syst. Evol. Microbiol.">
        <title>The Global Catalogue of Microorganisms (GCM) 10K type strain sequencing project: providing services to taxonomists for standard genome sequencing and annotation.</title>
        <authorList>
            <consortium name="The Broad Institute Genomics Platform"/>
            <consortium name="The Broad Institute Genome Sequencing Center for Infectious Disease"/>
            <person name="Wu L."/>
            <person name="Ma J."/>
        </authorList>
    </citation>
    <scope>NUCLEOTIDE SEQUENCE [LARGE SCALE GENOMIC DNA]</scope>
    <source>
        <strain evidence="5 6">JCM 14901</strain>
    </source>
</reference>
<keyword evidence="6" id="KW-1185">Reference proteome</keyword>
<protein>
    <submittedName>
        <fullName evidence="5">LacI family DNA-binding transcriptional regulator</fullName>
    </submittedName>
</protein>
<dbReference type="Gene3D" id="1.10.260.40">
    <property type="entry name" value="lambda repressor-like DNA-binding domains"/>
    <property type="match status" value="1"/>
</dbReference>
<dbReference type="Gene3D" id="3.40.50.2300">
    <property type="match status" value="2"/>
</dbReference>
<proteinExistence type="predicted"/>
<keyword evidence="2 5" id="KW-0238">DNA-binding</keyword>
<dbReference type="EMBL" id="BAAAOG010000001">
    <property type="protein sequence ID" value="GAA1945435.1"/>
    <property type="molecule type" value="Genomic_DNA"/>
</dbReference>